<proteinExistence type="predicted"/>
<evidence type="ECO:0000313" key="1">
    <source>
        <dbReference type="EMBL" id="KAK2099794.1"/>
    </source>
</evidence>
<feature type="non-terminal residue" evidence="1">
    <location>
        <position position="1"/>
    </location>
</feature>
<reference evidence="1 2" key="1">
    <citation type="submission" date="2023-05" db="EMBL/GenBank/DDBJ databases">
        <title>B98-5 Cell Line De Novo Hybrid Assembly: An Optical Mapping Approach.</title>
        <authorList>
            <person name="Kananen K."/>
            <person name="Auerbach J.A."/>
            <person name="Kautto E."/>
            <person name="Blachly J.S."/>
        </authorList>
    </citation>
    <scope>NUCLEOTIDE SEQUENCE [LARGE SCALE GENOMIC DNA]</scope>
    <source>
        <strain evidence="1">B95-8</strain>
        <tissue evidence="1">Cell line</tissue>
    </source>
</reference>
<protein>
    <submittedName>
        <fullName evidence="1">Uncharacterized protein</fullName>
    </submittedName>
</protein>
<sequence>ELQFTQPHQMEDVLQGPTKSSKLLPLVRSLGTEQQEACPQRSFCGLVVITPFVSAAGASSSVIVTVQPPCKAELFPFPSSPLLAERKASNSGVIEGLMSSLSTLGCTMERRSPVLARFTEFWGDGLSTVFN</sequence>
<name>A0ABQ9URU2_SAGOE</name>
<keyword evidence="2" id="KW-1185">Reference proteome</keyword>
<evidence type="ECO:0000313" key="2">
    <source>
        <dbReference type="Proteomes" id="UP001266305"/>
    </source>
</evidence>
<dbReference type="Proteomes" id="UP001266305">
    <property type="component" value="Unassembled WGS sequence"/>
</dbReference>
<organism evidence="1 2">
    <name type="scientific">Saguinus oedipus</name>
    <name type="common">Cotton-top tamarin</name>
    <name type="synonym">Oedipomidas oedipus</name>
    <dbReference type="NCBI Taxonomy" id="9490"/>
    <lineage>
        <taxon>Eukaryota</taxon>
        <taxon>Metazoa</taxon>
        <taxon>Chordata</taxon>
        <taxon>Craniata</taxon>
        <taxon>Vertebrata</taxon>
        <taxon>Euteleostomi</taxon>
        <taxon>Mammalia</taxon>
        <taxon>Eutheria</taxon>
        <taxon>Euarchontoglires</taxon>
        <taxon>Primates</taxon>
        <taxon>Haplorrhini</taxon>
        <taxon>Platyrrhini</taxon>
        <taxon>Cebidae</taxon>
        <taxon>Callitrichinae</taxon>
        <taxon>Saguinus</taxon>
    </lineage>
</organism>
<accession>A0ABQ9URU2</accession>
<gene>
    <name evidence="1" type="ORF">P7K49_021142</name>
</gene>
<comment type="caution">
    <text evidence="1">The sequence shown here is derived from an EMBL/GenBank/DDBJ whole genome shotgun (WGS) entry which is preliminary data.</text>
</comment>
<dbReference type="EMBL" id="JASSZA010000010">
    <property type="protein sequence ID" value="KAK2099794.1"/>
    <property type="molecule type" value="Genomic_DNA"/>
</dbReference>